<dbReference type="Pfam" id="PF03584">
    <property type="entry name" value="Herpes_ICP4_N"/>
    <property type="match status" value="1"/>
</dbReference>
<evidence type="ECO:0000256" key="7">
    <source>
        <dbReference type="ARBA" id="ARBA00023125"/>
    </source>
</evidence>
<sequence length="1260" mass="136618">MPDPRTPPKTSEEPISILSDDRALHAAAQQAVSLEQLALLASLVAETAPPPPPQQHLPPLSFEDLSPPSSPSPEMMRTQHRDWDRGPSPPPTPTPRSPSDEEDLPGSTGGLVERPLPAKSPLHPPPTPCIGRASECTDVATRDSPESPDPRPSTTHHPPARHKIPLRGAYPNPHEALAARPPNLSPPTHRRKRHASASPARSSISSSTSSSGSSSSSSTSSSGSSSSSSESSSSSSESSSSSDEDEEAETKMDGGKKTKRKKRGSGKRFREGASDAEQTSSRRRGPRRRRMRAHVGRRERRRVIAAVAGRDRDGRFAPAPLPPIVLDEEVTNGLFYARYRDGFVAGEPWPGTSLSPLGRVPFGAMGDHRPGLWDRPEVQEARRRFEASNAPVPVWVPELGNPERQYSLLTRLIFTHNLEVMSILQSPKVSPEDHNLDNICFAAAGLLKQRGSIITGAVAKSVPHLGYAMAAGRFGWGLCHIAATVAMSRRYDRPQKGFLLTSLRRAYASLVAKENAFFANTPAPAIEPSKERSEMLQYSSPPGYGAAGIIEAQKRIATTPPTPAQSPDDPDTSCTEQLVVDCLSACRTIMESLGEGFDGDLAAVPSLLTARAYNPFQAVEETSPCLPPHADEQRLRVWLRELRLIRDAVTLMRIRGDLHVPGGGEATVAAIRAICIVAGALGPELSRPPAQLRSRADRATNLLFQNQSVRLLLKSPAGALDSAPLSPVARPRTPPPRKRGRPPSAHKQIATTAGRLQSRSAPLAPPDLKRKAPRTATPPTKKVPRISPRPTVLTVRPPEGAHPAGGWRRQPPGPSFTPALSAAALDAYCPPNMVEALTAHELFPEPWRNALKFDPRALAALASRHEPPSEPGHLLGPLIVSSPLHRMTAWMKQIPEPEDVKVLILYSPHPHESLGKTNPLHRPKWDPERPGGLSFLLAALSNRLCGPESAAWAGNWSGPPDISVLNAQGVLLLSTDDLGFTGAVEFLGLEASTADRQLIIINTVQPNEWPEDGPTISQRHTYIQCGVLATAQCFLRWPQEKPLSQAVLTSSRVFGPKVFAAAEKAFAHLYPREPLLKLCQGRNVRYRVDTHAGKDQLVPLPPKEYRRAVLPALDSRAAASSIAEAMGPKAPDFVEGESYSHRACLRWGLRAPLRPIYLSLPRGAARAGPEMVPEEMKDFCTKAILEPDLVERPLLVEHDRALPKVPGIWWSSPTGRLATVVRVGQDDLSIPVPPESPPRTGIFRRRVDVEVDLGSQDELG</sequence>
<comment type="subcellular location">
    <subcellularLocation>
        <location evidence="1">Host nucleus</location>
    </subcellularLocation>
</comment>
<feature type="compositionally biased region" description="Pro residues" evidence="9">
    <location>
        <begin position="87"/>
        <end position="96"/>
    </location>
</feature>
<evidence type="ECO:0000256" key="8">
    <source>
        <dbReference type="ARBA" id="ARBA00023163"/>
    </source>
</evidence>
<keyword evidence="8" id="KW-0804">Transcription</keyword>
<keyword evidence="13" id="KW-1185">Reference proteome</keyword>
<dbReference type="GO" id="GO:0003677">
    <property type="term" value="F:DNA binding"/>
    <property type="evidence" value="ECO:0007669"/>
    <property type="project" value="UniProtKB-KW"/>
</dbReference>
<dbReference type="Proteomes" id="UP001148675">
    <property type="component" value="Segment"/>
</dbReference>
<dbReference type="InterPro" id="IPR005206">
    <property type="entry name" value="Herpes_ICP4_N"/>
</dbReference>
<dbReference type="EMBL" id="MT900474">
    <property type="protein sequence ID" value="QOD40119.1"/>
    <property type="molecule type" value="Genomic_DNA"/>
</dbReference>
<dbReference type="GO" id="GO:0045893">
    <property type="term" value="P:positive regulation of DNA-templated transcription"/>
    <property type="evidence" value="ECO:0007669"/>
    <property type="project" value="InterPro"/>
</dbReference>
<dbReference type="GeneID" id="80540454"/>
<dbReference type="Pfam" id="PF03585">
    <property type="entry name" value="Herpes_ICP4_C"/>
    <property type="match status" value="1"/>
</dbReference>
<keyword evidence="7" id="KW-0238">DNA-binding</keyword>
<evidence type="ECO:0000259" key="11">
    <source>
        <dbReference type="Pfam" id="PF03585"/>
    </source>
</evidence>
<evidence type="ECO:0000256" key="3">
    <source>
        <dbReference type="ARBA" id="ARBA00022518"/>
    </source>
</evidence>
<feature type="domain" description="Herpesvirus ICP4-like protein N-terminal" evidence="10">
    <location>
        <begin position="344"/>
        <end position="516"/>
    </location>
</feature>
<feature type="region of interest" description="Disordered" evidence="9">
    <location>
        <begin position="720"/>
        <end position="812"/>
    </location>
</feature>
<evidence type="ECO:0000259" key="10">
    <source>
        <dbReference type="Pfam" id="PF03584"/>
    </source>
</evidence>
<dbReference type="KEGG" id="vg:80540454"/>
<feature type="compositionally biased region" description="Basic residues" evidence="9">
    <location>
        <begin position="281"/>
        <end position="298"/>
    </location>
</feature>
<feature type="region of interest" description="Disordered" evidence="9">
    <location>
        <begin position="46"/>
        <end position="298"/>
    </location>
</feature>
<feature type="domain" description="Herpesvirus ICP4-like protein C-terminal" evidence="11">
    <location>
        <begin position="805"/>
        <end position="1216"/>
    </location>
</feature>
<feature type="compositionally biased region" description="Basic residues" evidence="9">
    <location>
        <begin position="257"/>
        <end position="267"/>
    </location>
</feature>
<dbReference type="RefSeq" id="YP_010801719.1">
    <property type="nucleotide sequence ID" value="NC_076968.1"/>
</dbReference>
<name>A0A7L7YUB5_9ALPH</name>
<protein>
    <submittedName>
        <fullName evidence="12">Transcriptional regulator ICP4</fullName>
    </submittedName>
</protein>
<dbReference type="PANTHER" id="PTHR13491">
    <property type="entry name" value="ZCCHC10 PROTEIN"/>
    <property type="match status" value="1"/>
</dbReference>
<evidence type="ECO:0000313" key="12">
    <source>
        <dbReference type="EMBL" id="QOD40119.1"/>
    </source>
</evidence>
<dbReference type="GO" id="GO:0042025">
    <property type="term" value="C:host cell nucleus"/>
    <property type="evidence" value="ECO:0007669"/>
    <property type="project" value="UniProtKB-SubCell"/>
</dbReference>
<dbReference type="InterPro" id="IPR005205">
    <property type="entry name" value="Herpes_ICP4_C"/>
</dbReference>
<evidence type="ECO:0000256" key="5">
    <source>
        <dbReference type="ARBA" id="ARBA00022562"/>
    </source>
</evidence>
<evidence type="ECO:0000256" key="9">
    <source>
        <dbReference type="SAM" id="MobiDB-lite"/>
    </source>
</evidence>
<evidence type="ECO:0000313" key="13">
    <source>
        <dbReference type="Proteomes" id="UP001148675"/>
    </source>
</evidence>
<gene>
    <name evidence="12" type="primary">ICP4</name>
</gene>
<proteinExistence type="inferred from homology"/>
<feature type="compositionally biased region" description="Basic and acidic residues" evidence="9">
    <location>
        <begin position="140"/>
        <end position="149"/>
    </location>
</feature>
<dbReference type="InterPro" id="IPR039715">
    <property type="entry name" value="ZCCHC10"/>
</dbReference>
<keyword evidence="6" id="KW-0805">Transcription regulation</keyword>
<accession>A0A7L7YUB5</accession>
<dbReference type="PANTHER" id="PTHR13491:SF0">
    <property type="entry name" value="ZINC FINGER CCHC DOMAIN-CONTAINING PROTEIN 10"/>
    <property type="match status" value="1"/>
</dbReference>
<evidence type="ECO:0000256" key="1">
    <source>
        <dbReference type="ARBA" id="ARBA00004147"/>
    </source>
</evidence>
<organism evidence="12 13">
    <name type="scientific">Macropodid alphaherpesvirus 4</name>
    <dbReference type="NCBI Taxonomy" id="2762721"/>
    <lineage>
        <taxon>Viruses</taxon>
        <taxon>Duplodnaviria</taxon>
        <taxon>Heunggongvirae</taxon>
        <taxon>Peploviricota</taxon>
        <taxon>Herviviricetes</taxon>
        <taxon>Herpesvirales</taxon>
        <taxon>Orthoherpesviridae</taxon>
        <taxon>Alphaherpesvirinae</taxon>
        <taxon>Simplexvirus</taxon>
        <taxon>Simplexvirus macropodidalpha4</taxon>
    </lineage>
</organism>
<feature type="compositionally biased region" description="Low complexity" evidence="9">
    <location>
        <begin position="57"/>
        <end position="67"/>
    </location>
</feature>
<keyword evidence="4" id="KW-0597">Phosphoprotein</keyword>
<evidence type="ECO:0000256" key="2">
    <source>
        <dbReference type="ARBA" id="ARBA00007510"/>
    </source>
</evidence>
<feature type="compositionally biased region" description="Low complexity" evidence="9">
    <location>
        <begin position="202"/>
        <end position="241"/>
    </location>
</feature>
<reference evidence="12" key="1">
    <citation type="submission" date="2020-08" db="EMBL/GenBank/DDBJ databases">
        <title>Genome sequences of two marsupial simplex viruses; Macropodid alphaherpesvirus 2 and 4.</title>
        <authorList>
            <person name="Vaz P.K."/>
            <person name="Mahony T."/>
            <person name="Hartley C.A."/>
            <person name="Motha J."/>
            <person name="Devlin J.M."/>
        </authorList>
    </citation>
    <scope>NUCLEOTIDE SEQUENCE</scope>
    <source>
        <strain evidence="12">V3116/09</strain>
    </source>
</reference>
<evidence type="ECO:0000256" key="4">
    <source>
        <dbReference type="ARBA" id="ARBA00022553"/>
    </source>
</evidence>
<comment type="similarity">
    <text evidence="2">Belongs to the herpesviridae ICP4 family.</text>
</comment>
<feature type="compositionally biased region" description="Polar residues" evidence="9">
    <location>
        <begin position="749"/>
        <end position="760"/>
    </location>
</feature>
<keyword evidence="5" id="KW-1048">Host nucleus</keyword>
<evidence type="ECO:0000256" key="6">
    <source>
        <dbReference type="ARBA" id="ARBA00023015"/>
    </source>
</evidence>
<keyword evidence="3" id="KW-0244">Early protein</keyword>